<dbReference type="AlphaFoldDB" id="A0A9W9SL12"/>
<feature type="region of interest" description="Disordered" evidence="1">
    <location>
        <begin position="1"/>
        <end position="20"/>
    </location>
</feature>
<comment type="caution">
    <text evidence="2">The sequence shown here is derived from an EMBL/GenBank/DDBJ whole genome shotgun (WGS) entry which is preliminary data.</text>
</comment>
<dbReference type="PANTHER" id="PTHR36986:SF1">
    <property type="entry name" value="UPF0643 PROTEIN PB2B2.08"/>
    <property type="match status" value="1"/>
</dbReference>
<accession>A0A9W9SL12</accession>
<dbReference type="EMBL" id="JAPZBU010000011">
    <property type="protein sequence ID" value="KAJ5379204.1"/>
    <property type="molecule type" value="Genomic_DNA"/>
</dbReference>
<gene>
    <name evidence="2" type="ORF">N7509_012323</name>
</gene>
<reference evidence="2" key="2">
    <citation type="journal article" date="2023" name="IMA Fungus">
        <title>Comparative genomic study of the Penicillium genus elucidates a diverse pangenome and 15 lateral gene transfer events.</title>
        <authorList>
            <person name="Petersen C."/>
            <person name="Sorensen T."/>
            <person name="Nielsen M.R."/>
            <person name="Sondergaard T.E."/>
            <person name="Sorensen J.L."/>
            <person name="Fitzpatrick D.A."/>
            <person name="Frisvad J.C."/>
            <person name="Nielsen K.L."/>
        </authorList>
    </citation>
    <scope>NUCLEOTIDE SEQUENCE</scope>
    <source>
        <strain evidence="2">IBT 29677</strain>
    </source>
</reference>
<reference evidence="2" key="1">
    <citation type="submission" date="2022-12" db="EMBL/GenBank/DDBJ databases">
        <authorList>
            <person name="Petersen C."/>
        </authorList>
    </citation>
    <scope>NUCLEOTIDE SEQUENCE</scope>
    <source>
        <strain evidence="2">IBT 29677</strain>
    </source>
</reference>
<evidence type="ECO:0000313" key="3">
    <source>
        <dbReference type="Proteomes" id="UP001147747"/>
    </source>
</evidence>
<dbReference type="OrthoDB" id="2140489at2759"/>
<feature type="compositionally biased region" description="Low complexity" evidence="1">
    <location>
        <begin position="60"/>
        <end position="82"/>
    </location>
</feature>
<feature type="region of interest" description="Disordered" evidence="1">
    <location>
        <begin position="60"/>
        <end position="93"/>
    </location>
</feature>
<keyword evidence="3" id="KW-1185">Reference proteome</keyword>
<dbReference type="GeneID" id="81375940"/>
<dbReference type="PANTHER" id="PTHR36986">
    <property type="entry name" value="UPF0643 PROTEIN PB2B2.08"/>
    <property type="match status" value="1"/>
</dbReference>
<evidence type="ECO:0000256" key="1">
    <source>
        <dbReference type="SAM" id="MobiDB-lite"/>
    </source>
</evidence>
<name>A0A9W9SL12_9EURO</name>
<dbReference type="RefSeq" id="XP_056482990.1">
    <property type="nucleotide sequence ID" value="XM_056636960.1"/>
</dbReference>
<dbReference type="Proteomes" id="UP001147747">
    <property type="component" value="Unassembled WGS sequence"/>
</dbReference>
<proteinExistence type="predicted"/>
<organism evidence="2 3">
    <name type="scientific">Penicillium cosmopolitanum</name>
    <dbReference type="NCBI Taxonomy" id="1131564"/>
    <lineage>
        <taxon>Eukaryota</taxon>
        <taxon>Fungi</taxon>
        <taxon>Dikarya</taxon>
        <taxon>Ascomycota</taxon>
        <taxon>Pezizomycotina</taxon>
        <taxon>Eurotiomycetes</taxon>
        <taxon>Eurotiomycetidae</taxon>
        <taxon>Eurotiales</taxon>
        <taxon>Aspergillaceae</taxon>
        <taxon>Penicillium</taxon>
    </lineage>
</organism>
<evidence type="ECO:0000313" key="2">
    <source>
        <dbReference type="EMBL" id="KAJ5379204.1"/>
    </source>
</evidence>
<sequence length="272" mass="30665">MAPGIATPTPGTAGKFGPLDDPKVLRAATGIVIKDLRPHHEVTSDFDELKFHAAASRQIKWQQQQKQNQNEEISSSENSISETETETDTRLISSPYNDTPHLLDLETLDTQSRLLALALASFTSIRPDYATAPYIDNFNWDEVFNLVKTFADAEGHRWTAQTFYVVAFRSILLPGVDNDHLHALDAYSHQEAVASGGLLKYWFGTKNEERRNLATCIWRSREDARLGGRGPWHAKARMAARELYENITFTTMKLVIEDDVASWSIGDWEEKA</sequence>
<protein>
    <submittedName>
        <fullName evidence="2">Uncharacterized protein</fullName>
    </submittedName>
</protein>